<name>A0ABS8S4T6_DATST</name>
<accession>A0ABS8S4T6</accession>
<dbReference type="Pfam" id="PF13456">
    <property type="entry name" value="RVT_3"/>
    <property type="match status" value="1"/>
</dbReference>
<dbReference type="EMBL" id="JACEIK010000285">
    <property type="protein sequence ID" value="MCD7454077.1"/>
    <property type="molecule type" value="Genomic_DNA"/>
</dbReference>
<organism evidence="2 3">
    <name type="scientific">Datura stramonium</name>
    <name type="common">Jimsonweed</name>
    <name type="synonym">Common thornapple</name>
    <dbReference type="NCBI Taxonomy" id="4076"/>
    <lineage>
        <taxon>Eukaryota</taxon>
        <taxon>Viridiplantae</taxon>
        <taxon>Streptophyta</taxon>
        <taxon>Embryophyta</taxon>
        <taxon>Tracheophyta</taxon>
        <taxon>Spermatophyta</taxon>
        <taxon>Magnoliopsida</taxon>
        <taxon>eudicotyledons</taxon>
        <taxon>Gunneridae</taxon>
        <taxon>Pentapetalae</taxon>
        <taxon>asterids</taxon>
        <taxon>lamiids</taxon>
        <taxon>Solanales</taxon>
        <taxon>Solanaceae</taxon>
        <taxon>Solanoideae</taxon>
        <taxon>Datureae</taxon>
        <taxon>Datura</taxon>
    </lineage>
</organism>
<dbReference type="InterPro" id="IPR036397">
    <property type="entry name" value="RNaseH_sf"/>
</dbReference>
<dbReference type="PANTHER" id="PTHR47723">
    <property type="entry name" value="OS05G0353850 PROTEIN"/>
    <property type="match status" value="1"/>
</dbReference>
<proteinExistence type="predicted"/>
<protein>
    <recommendedName>
        <fullName evidence="1">RNase H type-1 domain-containing protein</fullName>
    </recommendedName>
</protein>
<evidence type="ECO:0000313" key="3">
    <source>
        <dbReference type="Proteomes" id="UP000823775"/>
    </source>
</evidence>
<dbReference type="InterPro" id="IPR002156">
    <property type="entry name" value="RNaseH_domain"/>
</dbReference>
<keyword evidence="3" id="KW-1185">Reference proteome</keyword>
<dbReference type="CDD" id="cd06222">
    <property type="entry name" value="RNase_H_like"/>
    <property type="match status" value="1"/>
</dbReference>
<dbReference type="PANTHER" id="PTHR47723:SF23">
    <property type="entry name" value="REVERSE TRANSCRIPTASE-LIKE PROTEIN"/>
    <property type="match status" value="1"/>
</dbReference>
<comment type="caution">
    <text evidence="2">The sequence shown here is derived from an EMBL/GenBank/DDBJ whole genome shotgun (WGS) entry which is preliminary data.</text>
</comment>
<reference evidence="2 3" key="1">
    <citation type="journal article" date="2021" name="BMC Genomics">
        <title>Datura genome reveals duplications of psychoactive alkaloid biosynthetic genes and high mutation rate following tissue culture.</title>
        <authorList>
            <person name="Rajewski A."/>
            <person name="Carter-House D."/>
            <person name="Stajich J."/>
            <person name="Litt A."/>
        </authorList>
    </citation>
    <scope>NUCLEOTIDE SEQUENCE [LARGE SCALE GENOMIC DNA]</scope>
    <source>
        <strain evidence="2">AR-01</strain>
    </source>
</reference>
<dbReference type="InterPro" id="IPR044730">
    <property type="entry name" value="RNase_H-like_dom_plant"/>
</dbReference>
<dbReference type="Proteomes" id="UP000823775">
    <property type="component" value="Unassembled WGS sequence"/>
</dbReference>
<dbReference type="Gene3D" id="3.30.420.10">
    <property type="entry name" value="Ribonuclease H-like superfamily/Ribonuclease H"/>
    <property type="match status" value="1"/>
</dbReference>
<sequence length="128" mass="14507">MDPPPPNVYKLNTDGAFSSIKQIGGIRRIIRDFQGCWEVGFSNISKATNHTAAKFEALEIGLHLALSFNFFPLEVETDSIEVLQNLDYPHLIFNSMVDSCRLLLKKLRNSPLRHSFQEANKVADFLAR</sequence>
<evidence type="ECO:0000313" key="2">
    <source>
        <dbReference type="EMBL" id="MCD7454077.1"/>
    </source>
</evidence>
<evidence type="ECO:0000259" key="1">
    <source>
        <dbReference type="Pfam" id="PF13456"/>
    </source>
</evidence>
<dbReference type="InterPro" id="IPR053151">
    <property type="entry name" value="RNase_H-like"/>
</dbReference>
<dbReference type="InterPro" id="IPR012337">
    <property type="entry name" value="RNaseH-like_sf"/>
</dbReference>
<dbReference type="SUPFAM" id="SSF53098">
    <property type="entry name" value="Ribonuclease H-like"/>
    <property type="match status" value="1"/>
</dbReference>
<feature type="domain" description="RNase H type-1" evidence="1">
    <location>
        <begin position="12"/>
        <end position="128"/>
    </location>
</feature>
<gene>
    <name evidence="2" type="ORF">HAX54_023438</name>
</gene>